<protein>
    <submittedName>
        <fullName evidence="2">NAD(P)-dependent alcohol dehydrogenase</fullName>
    </submittedName>
</protein>
<gene>
    <name evidence="2" type="ORF">N1F79_00280</name>
</gene>
<dbReference type="SUPFAM" id="SSF51735">
    <property type="entry name" value="NAD(P)-binding Rossmann-fold domains"/>
    <property type="match status" value="1"/>
</dbReference>
<sequence length="328" mass="37082">MKVEGNMRKMKAAMRRQYGFPKDIKVEEIEKPIPNDNELLIKIHATTVNRTDCANLTAKPFIMRFVLGFFKPKKIVLGTDFSGKVMVVGKNIKSHIVNDKVFGFTDTGLESQAEYIVLTPKGNLFTIPENIDYKQAAASLEGAHYAYTFTHKVNIQSRQRILINGATGGIGSALLQFVKQYNVKITATCNTKNLELIKSLGADKVYDFTKEDFTVDKEKYDFIFDAVGKSTFGKCKPLLKEKGIYISSELGPYSQNLFYALTTSISKNKKVIFPIPYSIQKTIPYIIDLLKKEKFKPVIDREYSLEDISKAYEYVIMGKKTGNVIINV</sequence>
<accession>A0ABU7XNU3</accession>
<proteinExistence type="predicted"/>
<dbReference type="PANTHER" id="PTHR44013">
    <property type="entry name" value="ZINC-TYPE ALCOHOL DEHYDROGENASE-LIKE PROTEIN C16A3.02C"/>
    <property type="match status" value="1"/>
</dbReference>
<dbReference type="InterPro" id="IPR020843">
    <property type="entry name" value="ER"/>
</dbReference>
<dbReference type="InterPro" id="IPR013154">
    <property type="entry name" value="ADH-like_N"/>
</dbReference>
<evidence type="ECO:0000313" key="3">
    <source>
        <dbReference type="Proteomes" id="UP001337305"/>
    </source>
</evidence>
<dbReference type="SMART" id="SM00829">
    <property type="entry name" value="PKS_ER"/>
    <property type="match status" value="1"/>
</dbReference>
<comment type="caution">
    <text evidence="2">The sequence shown here is derived from an EMBL/GenBank/DDBJ whole genome shotgun (WGS) entry which is preliminary data.</text>
</comment>
<reference evidence="2 3" key="1">
    <citation type="submission" date="2022-09" db="EMBL/GenBank/DDBJ databases">
        <title>Genome sequencing of Flavivirga sp. MEBiC05379.</title>
        <authorList>
            <person name="Oh H.-M."/>
            <person name="Kwon K.K."/>
            <person name="Park M.J."/>
            <person name="Yang S.-H."/>
        </authorList>
    </citation>
    <scope>NUCLEOTIDE SEQUENCE [LARGE SCALE GENOMIC DNA]</scope>
    <source>
        <strain evidence="2 3">MEBiC05379</strain>
    </source>
</reference>
<dbReference type="SUPFAM" id="SSF50129">
    <property type="entry name" value="GroES-like"/>
    <property type="match status" value="1"/>
</dbReference>
<dbReference type="Gene3D" id="3.40.50.720">
    <property type="entry name" value="NAD(P)-binding Rossmann-like Domain"/>
    <property type="match status" value="1"/>
</dbReference>
<dbReference type="InterPro" id="IPR052733">
    <property type="entry name" value="Chloroplast_QOR"/>
</dbReference>
<dbReference type="Pfam" id="PF13602">
    <property type="entry name" value="ADH_zinc_N_2"/>
    <property type="match status" value="1"/>
</dbReference>
<feature type="domain" description="Enoyl reductase (ER)" evidence="1">
    <location>
        <begin position="19"/>
        <end position="326"/>
    </location>
</feature>
<evidence type="ECO:0000259" key="1">
    <source>
        <dbReference type="SMART" id="SM00829"/>
    </source>
</evidence>
<dbReference type="InterPro" id="IPR036291">
    <property type="entry name" value="NAD(P)-bd_dom_sf"/>
</dbReference>
<keyword evidence="3" id="KW-1185">Reference proteome</keyword>
<evidence type="ECO:0000313" key="2">
    <source>
        <dbReference type="EMBL" id="MEF3831552.1"/>
    </source>
</evidence>
<dbReference type="CDD" id="cd08267">
    <property type="entry name" value="MDR1"/>
    <property type="match status" value="1"/>
</dbReference>
<organism evidence="2 3">
    <name type="scientific">Flavivirga spongiicola</name>
    <dbReference type="NCBI Taxonomy" id="421621"/>
    <lineage>
        <taxon>Bacteria</taxon>
        <taxon>Pseudomonadati</taxon>
        <taxon>Bacteroidota</taxon>
        <taxon>Flavobacteriia</taxon>
        <taxon>Flavobacteriales</taxon>
        <taxon>Flavobacteriaceae</taxon>
        <taxon>Flavivirga</taxon>
    </lineage>
</organism>
<dbReference type="Pfam" id="PF08240">
    <property type="entry name" value="ADH_N"/>
    <property type="match status" value="1"/>
</dbReference>
<dbReference type="EMBL" id="JAODOP010000001">
    <property type="protein sequence ID" value="MEF3831552.1"/>
    <property type="molecule type" value="Genomic_DNA"/>
</dbReference>
<dbReference type="RefSeq" id="WP_303308562.1">
    <property type="nucleotide sequence ID" value="NZ_JAODOP010000001.1"/>
</dbReference>
<dbReference type="Proteomes" id="UP001337305">
    <property type="component" value="Unassembled WGS sequence"/>
</dbReference>
<name>A0ABU7XNU3_9FLAO</name>
<dbReference type="InterPro" id="IPR011032">
    <property type="entry name" value="GroES-like_sf"/>
</dbReference>
<dbReference type="PANTHER" id="PTHR44013:SF1">
    <property type="entry name" value="ZINC-TYPE ALCOHOL DEHYDROGENASE-LIKE PROTEIN C16A3.02C"/>
    <property type="match status" value="1"/>
</dbReference>
<dbReference type="Gene3D" id="3.90.180.10">
    <property type="entry name" value="Medium-chain alcohol dehydrogenases, catalytic domain"/>
    <property type="match status" value="1"/>
</dbReference>